<name>A0A8T9Q228_9BACT</name>
<gene>
    <name evidence="1" type="ORF">MUN79_20175</name>
</gene>
<dbReference type="EMBL" id="CP095046">
    <property type="protein sequence ID" value="UOQ70972.1"/>
    <property type="molecule type" value="Genomic_DNA"/>
</dbReference>
<accession>A0A8T9Q228</accession>
<evidence type="ECO:0000313" key="2">
    <source>
        <dbReference type="Proteomes" id="UP000831796"/>
    </source>
</evidence>
<keyword evidence="2" id="KW-1185">Reference proteome</keyword>
<organism evidence="1 2">
    <name type="scientific">Hymenobacter cellulosilyticus</name>
    <dbReference type="NCBI Taxonomy" id="2932248"/>
    <lineage>
        <taxon>Bacteria</taxon>
        <taxon>Pseudomonadati</taxon>
        <taxon>Bacteroidota</taxon>
        <taxon>Cytophagia</taxon>
        <taxon>Cytophagales</taxon>
        <taxon>Hymenobacteraceae</taxon>
        <taxon>Hymenobacter</taxon>
    </lineage>
</organism>
<evidence type="ECO:0000313" key="1">
    <source>
        <dbReference type="EMBL" id="UOQ70972.1"/>
    </source>
</evidence>
<proteinExistence type="predicted"/>
<reference evidence="1" key="1">
    <citation type="submission" date="2022-04" db="EMBL/GenBank/DDBJ databases">
        <title>Hymenobacter sp. isolated from the air.</title>
        <authorList>
            <person name="Won M."/>
            <person name="Lee C.-M."/>
            <person name="Woen H.-Y."/>
            <person name="Kwon S.-W."/>
        </authorList>
    </citation>
    <scope>NUCLEOTIDE SEQUENCE</scope>
    <source>
        <strain evidence="1">5116S-3</strain>
    </source>
</reference>
<protein>
    <submittedName>
        <fullName evidence="1">Uncharacterized protein</fullName>
    </submittedName>
</protein>
<dbReference type="Proteomes" id="UP000831796">
    <property type="component" value="Chromosome"/>
</dbReference>
<dbReference type="AlphaFoldDB" id="A0A8T9Q228"/>
<dbReference type="KEGG" id="hcu:MUN79_20175"/>
<sequence>MLLNQQGEPIGNFEATVDGGTSWVNATTNVLNQPNGNNAAGVIGFRRRERGWNLASAPAYNAAFGSSGPVNGQPYMETTFENITAPQASIQANRIYANGQRGDAYIDSATSLSKMGRLVGSVCSVSWPYGGNEEGSYVAGVNNISTGPGYSELRAALFVTDGNASIFKPNGGAYLSPAMGDILKVEVILGRPGPITIRCVSIRMESRAGPRTPARTWATCSSLTAPWPPLAIRLWWDPLRSTPRTTCSLTSSGKIPDVSREFFSIGVMLSVFARKQRIDLILGVTIEISRLILVEILLHCSQDIEYGY</sequence>
<dbReference type="RefSeq" id="WP_244674385.1">
    <property type="nucleotide sequence ID" value="NZ_CP095046.1"/>
</dbReference>